<reference evidence="3" key="1">
    <citation type="journal article" date="2019" name="Int. J. Syst. Evol. Microbiol.">
        <title>The Global Catalogue of Microorganisms (GCM) 10K type strain sequencing project: providing services to taxonomists for standard genome sequencing and annotation.</title>
        <authorList>
            <consortium name="The Broad Institute Genomics Platform"/>
            <consortium name="The Broad Institute Genome Sequencing Center for Infectious Disease"/>
            <person name="Wu L."/>
            <person name="Ma J."/>
        </authorList>
    </citation>
    <scope>NUCLEOTIDE SEQUENCE [LARGE SCALE GENOMIC DNA]</scope>
    <source>
        <strain evidence="3">JCM 17326</strain>
    </source>
</reference>
<gene>
    <name evidence="2" type="ORF">GCM10022419_061380</name>
</gene>
<organism evidence="2 3">
    <name type="scientific">Nonomuraea rosea</name>
    <dbReference type="NCBI Taxonomy" id="638574"/>
    <lineage>
        <taxon>Bacteria</taxon>
        <taxon>Bacillati</taxon>
        <taxon>Actinomycetota</taxon>
        <taxon>Actinomycetes</taxon>
        <taxon>Streptosporangiales</taxon>
        <taxon>Streptosporangiaceae</taxon>
        <taxon>Nonomuraea</taxon>
    </lineage>
</organism>
<dbReference type="Pfam" id="PF09056">
    <property type="entry name" value="Phospholip_A2_3"/>
    <property type="match status" value="1"/>
</dbReference>
<name>A0ABP6XU65_9ACTN</name>
<accession>A0ABP6XU65</accession>
<protein>
    <submittedName>
        <fullName evidence="2">Phospholipase</fullName>
    </submittedName>
</protein>
<sequence length="172" mass="18607">MVGRSFAALALTTVLAYPSAAYAMTVEQKLAALSGLTQPTVPSSAAWREAWEDRGSWAAYAFDWSTDLCSGSPDRPFGFDFRMACRRHDFGYRNYKAVHRFLPNKEHVDSAFLADLRQVCAGYGRAAGSTCDGLAWSYYQAVRRFGALGVIGSQIGQADPDQDEAGDGGDGA</sequence>
<dbReference type="InterPro" id="IPR015141">
    <property type="entry name" value="PLipase_A2_prok/fun"/>
</dbReference>
<dbReference type="Proteomes" id="UP001500630">
    <property type="component" value="Unassembled WGS sequence"/>
</dbReference>
<feature type="signal peptide" evidence="1">
    <location>
        <begin position="1"/>
        <end position="23"/>
    </location>
</feature>
<keyword evidence="1" id="KW-0732">Signal</keyword>
<evidence type="ECO:0000313" key="3">
    <source>
        <dbReference type="Proteomes" id="UP001500630"/>
    </source>
</evidence>
<comment type="caution">
    <text evidence="2">The sequence shown here is derived from an EMBL/GenBank/DDBJ whole genome shotgun (WGS) entry which is preliminary data.</text>
</comment>
<evidence type="ECO:0000256" key="1">
    <source>
        <dbReference type="SAM" id="SignalP"/>
    </source>
</evidence>
<keyword evidence="3" id="KW-1185">Reference proteome</keyword>
<dbReference type="InterPro" id="IPR036444">
    <property type="entry name" value="PLipase_A2_dom_sf"/>
</dbReference>
<proteinExistence type="predicted"/>
<dbReference type="Gene3D" id="1.20.90.10">
    <property type="entry name" value="Phospholipase A2 domain"/>
    <property type="match status" value="1"/>
</dbReference>
<feature type="chain" id="PRO_5045949232" evidence="1">
    <location>
        <begin position="24"/>
        <end position="172"/>
    </location>
</feature>
<dbReference type="RefSeq" id="WP_345567080.1">
    <property type="nucleotide sequence ID" value="NZ_BAABDQ010000014.1"/>
</dbReference>
<dbReference type="SUPFAM" id="SSF48619">
    <property type="entry name" value="Phospholipase A2, PLA2"/>
    <property type="match status" value="1"/>
</dbReference>
<evidence type="ECO:0000313" key="2">
    <source>
        <dbReference type="EMBL" id="GAA3572233.1"/>
    </source>
</evidence>
<dbReference type="EMBL" id="BAABDQ010000014">
    <property type="protein sequence ID" value="GAA3572233.1"/>
    <property type="molecule type" value="Genomic_DNA"/>
</dbReference>